<dbReference type="OrthoDB" id="1401857at2"/>
<accession>A0A143PM99</accession>
<dbReference type="Proteomes" id="UP000076079">
    <property type="component" value="Chromosome"/>
</dbReference>
<gene>
    <name evidence="1" type="ORF">LuPra_02949</name>
</gene>
<keyword evidence="2" id="KW-1185">Reference proteome</keyword>
<dbReference type="RefSeq" id="WP_110171453.1">
    <property type="nucleotide sequence ID" value="NZ_CP015136.1"/>
</dbReference>
<proteinExistence type="predicted"/>
<dbReference type="Gene3D" id="3.40.50.150">
    <property type="entry name" value="Vaccinia Virus protein VP39"/>
    <property type="match status" value="1"/>
</dbReference>
<dbReference type="AlphaFoldDB" id="A0A143PM99"/>
<name>A0A143PM99_LUTPR</name>
<dbReference type="EMBL" id="CP015136">
    <property type="protein sequence ID" value="AMY09725.1"/>
    <property type="molecule type" value="Genomic_DNA"/>
</dbReference>
<dbReference type="SUPFAM" id="SSF53335">
    <property type="entry name" value="S-adenosyl-L-methionine-dependent methyltransferases"/>
    <property type="match status" value="1"/>
</dbReference>
<evidence type="ECO:0000313" key="1">
    <source>
        <dbReference type="EMBL" id="AMY09725.1"/>
    </source>
</evidence>
<reference evidence="2" key="2">
    <citation type="submission" date="2016-04" db="EMBL/GenBank/DDBJ databases">
        <title>First Complete Genome Sequence of a Subdivision 6 Acidobacterium.</title>
        <authorList>
            <person name="Huang S."/>
            <person name="Vieira S."/>
            <person name="Bunk B."/>
            <person name="Riedel T."/>
            <person name="Sproeer C."/>
            <person name="Overmann J."/>
        </authorList>
    </citation>
    <scope>NUCLEOTIDE SEQUENCE [LARGE SCALE GENOMIC DNA]</scope>
    <source>
        <strain evidence="2">DSM 100886 HEG_-6_39</strain>
    </source>
</reference>
<dbReference type="STRING" id="1855912.LuPra_02949"/>
<dbReference type="KEGG" id="abac:LuPra_02949"/>
<evidence type="ECO:0000313" key="2">
    <source>
        <dbReference type="Proteomes" id="UP000076079"/>
    </source>
</evidence>
<dbReference type="InterPro" id="IPR029063">
    <property type="entry name" value="SAM-dependent_MTases_sf"/>
</dbReference>
<sequence length="423" mass="46527">MSIRAFAEGLNRTYFDGRLSTDVVDRLCEMPIDREDVRVFVERQFRFMHAGRYPAHDVSPFQAGMLASLVARLLPERWEGRVPPITLAGRHRKIDALIAHRFPQPSRLIDVACGFPPLTTFDSAAALPGWDIVGVDRSLPAFVVHDGLDNYCVFNGAGEAEYFQPLVPTTDAWNALLSDWGGSKARFEGLLHALRHEGGHGGHPHAALTVDPALASERPGLRFVRSDLAGFDGEPANVVRCFNMLLYFDAAFRQTALEHLGALLLEGGLLVCGTDWTETMECRYFTYAKRDGLLVPDEFAFSMDNLSALGVVPWYTLHADDAEVTMTSKMGAVLRSEVSFEARLRTCADALRLEFGLGARRADGYYDDPDSSAAPEVMWANASAVSHRLDELLAADAARVLTHAGWPARVNEAGHVAVFLSHA</sequence>
<organism evidence="1 2">
    <name type="scientific">Luteitalea pratensis</name>
    <dbReference type="NCBI Taxonomy" id="1855912"/>
    <lineage>
        <taxon>Bacteria</taxon>
        <taxon>Pseudomonadati</taxon>
        <taxon>Acidobacteriota</taxon>
        <taxon>Vicinamibacteria</taxon>
        <taxon>Vicinamibacterales</taxon>
        <taxon>Vicinamibacteraceae</taxon>
        <taxon>Luteitalea</taxon>
    </lineage>
</organism>
<protein>
    <submittedName>
        <fullName evidence="1">Uncharacterized protein</fullName>
    </submittedName>
</protein>
<reference evidence="1 2" key="1">
    <citation type="journal article" date="2016" name="Genome Announc.">
        <title>First Complete Genome Sequence of a Subdivision 6 Acidobacterium Strain.</title>
        <authorList>
            <person name="Huang S."/>
            <person name="Vieira S."/>
            <person name="Bunk B."/>
            <person name="Riedel T."/>
            <person name="Sproer C."/>
            <person name="Overmann J."/>
        </authorList>
    </citation>
    <scope>NUCLEOTIDE SEQUENCE [LARGE SCALE GENOMIC DNA]</scope>
    <source>
        <strain evidence="2">DSM 100886 HEG_-6_39</strain>
    </source>
</reference>